<dbReference type="STRING" id="35622.SAMN04489764_3353"/>
<dbReference type="EMBL" id="FNKK01000002">
    <property type="protein sequence ID" value="SDR07881.1"/>
    <property type="molecule type" value="Genomic_DNA"/>
</dbReference>
<gene>
    <name evidence="6" type="ORF">SAMN04489764_3353</name>
</gene>
<dbReference type="Pfam" id="PF00294">
    <property type="entry name" value="PfkB"/>
    <property type="match status" value="1"/>
</dbReference>
<evidence type="ECO:0000313" key="7">
    <source>
        <dbReference type="Proteomes" id="UP000217103"/>
    </source>
</evidence>
<dbReference type="InterPro" id="IPR050306">
    <property type="entry name" value="PfkB_Carbo_kinase"/>
</dbReference>
<dbReference type="SUPFAM" id="SSF53613">
    <property type="entry name" value="Ribokinase-like"/>
    <property type="match status" value="1"/>
</dbReference>
<protein>
    <submittedName>
        <fullName evidence="6">Adenosine kinase</fullName>
    </submittedName>
</protein>
<dbReference type="GO" id="GO:0016301">
    <property type="term" value="F:kinase activity"/>
    <property type="evidence" value="ECO:0007669"/>
    <property type="project" value="UniProtKB-KW"/>
</dbReference>
<feature type="region of interest" description="Disordered" evidence="4">
    <location>
        <begin position="228"/>
        <end position="253"/>
    </location>
</feature>
<dbReference type="Gene3D" id="3.40.1190.20">
    <property type="match status" value="1"/>
</dbReference>
<comment type="similarity">
    <text evidence="1">Belongs to the carbohydrate kinase PfkB family.</text>
</comment>
<dbReference type="AlphaFoldDB" id="A0A1H1G3W4"/>
<evidence type="ECO:0000313" key="6">
    <source>
        <dbReference type="EMBL" id="SDR07881.1"/>
    </source>
</evidence>
<evidence type="ECO:0000256" key="4">
    <source>
        <dbReference type="SAM" id="MobiDB-lite"/>
    </source>
</evidence>
<accession>A0A1H1G3W4</accession>
<dbReference type="InterPro" id="IPR029056">
    <property type="entry name" value="Ribokinase-like"/>
</dbReference>
<evidence type="ECO:0000259" key="5">
    <source>
        <dbReference type="Pfam" id="PF00294"/>
    </source>
</evidence>
<dbReference type="PANTHER" id="PTHR43085">
    <property type="entry name" value="HEXOKINASE FAMILY MEMBER"/>
    <property type="match status" value="1"/>
</dbReference>
<proteinExistence type="inferred from homology"/>
<dbReference type="CDD" id="cd01942">
    <property type="entry name" value="ribokinase_group_A"/>
    <property type="match status" value="1"/>
</dbReference>
<keyword evidence="3 6" id="KW-0418">Kinase</keyword>
<dbReference type="InterPro" id="IPR011611">
    <property type="entry name" value="PfkB_dom"/>
</dbReference>
<organism evidence="6 7">
    <name type="scientific">Thermostaphylospora chromogena</name>
    <dbReference type="NCBI Taxonomy" id="35622"/>
    <lineage>
        <taxon>Bacteria</taxon>
        <taxon>Bacillati</taxon>
        <taxon>Actinomycetota</taxon>
        <taxon>Actinomycetes</taxon>
        <taxon>Streptosporangiales</taxon>
        <taxon>Thermomonosporaceae</taxon>
        <taxon>Thermostaphylospora</taxon>
    </lineage>
</organism>
<reference evidence="6 7" key="1">
    <citation type="submission" date="2016-10" db="EMBL/GenBank/DDBJ databases">
        <authorList>
            <person name="de Groot N.N."/>
        </authorList>
    </citation>
    <scope>NUCLEOTIDE SEQUENCE [LARGE SCALE GENOMIC DNA]</scope>
    <source>
        <strain evidence="6 7">DSM 43794</strain>
    </source>
</reference>
<dbReference type="Proteomes" id="UP000217103">
    <property type="component" value="Unassembled WGS sequence"/>
</dbReference>
<evidence type="ECO:0000256" key="1">
    <source>
        <dbReference type="ARBA" id="ARBA00010688"/>
    </source>
</evidence>
<dbReference type="OrthoDB" id="9779730at2"/>
<evidence type="ECO:0000256" key="2">
    <source>
        <dbReference type="ARBA" id="ARBA00022679"/>
    </source>
</evidence>
<dbReference type="RefSeq" id="WP_093259898.1">
    <property type="nucleotide sequence ID" value="NZ_FNKK01000002.1"/>
</dbReference>
<dbReference type="PANTHER" id="PTHR43085:SF46">
    <property type="entry name" value="ADENOSINE KINASE"/>
    <property type="match status" value="1"/>
</dbReference>
<name>A0A1H1G3W4_9ACTN</name>
<keyword evidence="2" id="KW-0808">Transferase</keyword>
<feature type="domain" description="Carbohydrate kinase PfkB" evidence="5">
    <location>
        <begin position="32"/>
        <end position="295"/>
    </location>
</feature>
<evidence type="ECO:0000256" key="3">
    <source>
        <dbReference type="ARBA" id="ARBA00022777"/>
    </source>
</evidence>
<sequence>MRIAVTGSIATDHLMTFPGRFSDQLVAEQLNRISLSFLVDDLQIRRGGVAANICFGMGSLGLNPILVGAVGADFADYRSWLERHGVDCESIHVSELHHTARFLCTTDEEHNQIASFYTGAMAEAREIELGPVAQRVGGLDLVLISPNDPDAMLRHTEEARQRGIPFAADPSQQLARMESEQIRELIDGAAYLFTNDYEKALVEQKTGWSDEEVLDRVRVRVTTLGPKGARIDRKGEPSLHVPPAPERGKADPTGVGDAFRAGFLAGVAWGLSLERCAQIGNLIATHVLERVGSQEYELSRTTFLERFTAAYGAAAADEVAPHLRCPHP</sequence>
<keyword evidence="7" id="KW-1185">Reference proteome</keyword>